<name>A0AAN6Q4A0_9PEZI</name>
<evidence type="ECO:0000313" key="7">
    <source>
        <dbReference type="EMBL" id="KAK4100642.1"/>
    </source>
</evidence>
<dbReference type="PANTHER" id="PTHR35042:SF1">
    <property type="entry name" value="DUF1772-DOMAIN-CONTAINING PROTEIN"/>
    <property type="match status" value="1"/>
</dbReference>
<dbReference type="PANTHER" id="PTHR35042">
    <property type="entry name" value="ANTHRONE OXYGENASE ENCC"/>
    <property type="match status" value="1"/>
</dbReference>
<organism evidence="7 8">
    <name type="scientific">Parathielavia hyrcaniae</name>
    <dbReference type="NCBI Taxonomy" id="113614"/>
    <lineage>
        <taxon>Eukaryota</taxon>
        <taxon>Fungi</taxon>
        <taxon>Dikarya</taxon>
        <taxon>Ascomycota</taxon>
        <taxon>Pezizomycotina</taxon>
        <taxon>Sordariomycetes</taxon>
        <taxon>Sordariomycetidae</taxon>
        <taxon>Sordariales</taxon>
        <taxon>Chaetomiaceae</taxon>
        <taxon>Parathielavia</taxon>
    </lineage>
</organism>
<evidence type="ECO:0000313" key="8">
    <source>
        <dbReference type="Proteomes" id="UP001305647"/>
    </source>
</evidence>
<evidence type="ECO:0000256" key="4">
    <source>
        <dbReference type="ARBA" id="ARBA00023136"/>
    </source>
</evidence>
<comment type="caution">
    <text evidence="7">The sequence shown here is derived from an EMBL/GenBank/DDBJ whole genome shotgun (WGS) entry which is preliminary data.</text>
</comment>
<keyword evidence="8" id="KW-1185">Reference proteome</keyword>
<dbReference type="Proteomes" id="UP001305647">
    <property type="component" value="Unassembled WGS sequence"/>
</dbReference>
<protein>
    <recommendedName>
        <fullName evidence="9">DUF1772-domain-containing protein</fullName>
    </recommendedName>
</protein>
<dbReference type="Pfam" id="PF08592">
    <property type="entry name" value="Anthrone_oxy"/>
    <property type="match status" value="1"/>
</dbReference>
<dbReference type="InterPro" id="IPR013901">
    <property type="entry name" value="Anthrone_oxy"/>
</dbReference>
<keyword evidence="3 6" id="KW-1133">Transmembrane helix</keyword>
<evidence type="ECO:0000256" key="6">
    <source>
        <dbReference type="SAM" id="Phobius"/>
    </source>
</evidence>
<feature type="transmembrane region" description="Helical" evidence="6">
    <location>
        <begin position="20"/>
        <end position="38"/>
    </location>
</feature>
<dbReference type="EMBL" id="MU863639">
    <property type="protein sequence ID" value="KAK4100642.1"/>
    <property type="molecule type" value="Genomic_DNA"/>
</dbReference>
<evidence type="ECO:0000256" key="3">
    <source>
        <dbReference type="ARBA" id="ARBA00022989"/>
    </source>
</evidence>
<keyword evidence="2 6" id="KW-0812">Transmembrane</keyword>
<sequence>MATPPPDLNPTLRLARGTALLLSSLSSGVVLSLSAFLVPRLLESPTPLMLAQWQRTYQLGASTMPLAGAVSAAAYFWLGLRGGGGVSGMIGGGGGGVSRGGGLYLAAGALTAGIMPYTILVMGGTNGRLKALREKVGAGAKEEGEVVVAEEEERSAKWLVDYWGMLNLGRAGLLIAGTVCGLVATL</sequence>
<feature type="transmembrane region" description="Helical" evidence="6">
    <location>
        <begin position="59"/>
        <end position="78"/>
    </location>
</feature>
<gene>
    <name evidence="7" type="ORF">N658DRAFT_497089</name>
</gene>
<reference evidence="7" key="1">
    <citation type="journal article" date="2023" name="Mol. Phylogenet. Evol.">
        <title>Genome-scale phylogeny and comparative genomics of the fungal order Sordariales.</title>
        <authorList>
            <person name="Hensen N."/>
            <person name="Bonometti L."/>
            <person name="Westerberg I."/>
            <person name="Brannstrom I.O."/>
            <person name="Guillou S."/>
            <person name="Cros-Aarteil S."/>
            <person name="Calhoun S."/>
            <person name="Haridas S."/>
            <person name="Kuo A."/>
            <person name="Mondo S."/>
            <person name="Pangilinan J."/>
            <person name="Riley R."/>
            <person name="LaButti K."/>
            <person name="Andreopoulos B."/>
            <person name="Lipzen A."/>
            <person name="Chen C."/>
            <person name="Yan M."/>
            <person name="Daum C."/>
            <person name="Ng V."/>
            <person name="Clum A."/>
            <person name="Steindorff A."/>
            <person name="Ohm R.A."/>
            <person name="Martin F."/>
            <person name="Silar P."/>
            <person name="Natvig D.O."/>
            <person name="Lalanne C."/>
            <person name="Gautier V."/>
            <person name="Ament-Velasquez S.L."/>
            <person name="Kruys A."/>
            <person name="Hutchinson M.I."/>
            <person name="Powell A.J."/>
            <person name="Barry K."/>
            <person name="Miller A.N."/>
            <person name="Grigoriev I.V."/>
            <person name="Debuchy R."/>
            <person name="Gladieux P."/>
            <person name="Hiltunen Thoren M."/>
            <person name="Johannesson H."/>
        </authorList>
    </citation>
    <scope>NUCLEOTIDE SEQUENCE</scope>
    <source>
        <strain evidence="7">CBS 757.83</strain>
    </source>
</reference>
<evidence type="ECO:0000256" key="1">
    <source>
        <dbReference type="ARBA" id="ARBA00004141"/>
    </source>
</evidence>
<accession>A0AAN6Q4A0</accession>
<evidence type="ECO:0000256" key="2">
    <source>
        <dbReference type="ARBA" id="ARBA00022692"/>
    </source>
</evidence>
<keyword evidence="4 6" id="KW-0472">Membrane</keyword>
<reference evidence="7" key="2">
    <citation type="submission" date="2023-05" db="EMBL/GenBank/DDBJ databases">
        <authorList>
            <consortium name="Lawrence Berkeley National Laboratory"/>
            <person name="Steindorff A."/>
            <person name="Hensen N."/>
            <person name="Bonometti L."/>
            <person name="Westerberg I."/>
            <person name="Brannstrom I.O."/>
            <person name="Guillou S."/>
            <person name="Cros-Aarteil S."/>
            <person name="Calhoun S."/>
            <person name="Haridas S."/>
            <person name="Kuo A."/>
            <person name="Mondo S."/>
            <person name="Pangilinan J."/>
            <person name="Riley R."/>
            <person name="Labutti K."/>
            <person name="Andreopoulos B."/>
            <person name="Lipzen A."/>
            <person name="Chen C."/>
            <person name="Yanf M."/>
            <person name="Daum C."/>
            <person name="Ng V."/>
            <person name="Clum A."/>
            <person name="Ohm R."/>
            <person name="Martin F."/>
            <person name="Silar P."/>
            <person name="Natvig D."/>
            <person name="Lalanne C."/>
            <person name="Gautier V."/>
            <person name="Ament-Velasquez S.L."/>
            <person name="Kruys A."/>
            <person name="Hutchinson M.I."/>
            <person name="Powell A.J."/>
            <person name="Barry K."/>
            <person name="Miller A.N."/>
            <person name="Grigoriev I.V."/>
            <person name="Debuchy R."/>
            <person name="Gladieux P."/>
            <person name="Thoren M.H."/>
            <person name="Johannesson H."/>
        </authorList>
    </citation>
    <scope>NUCLEOTIDE SEQUENCE</scope>
    <source>
        <strain evidence="7">CBS 757.83</strain>
    </source>
</reference>
<comment type="subcellular location">
    <subcellularLocation>
        <location evidence="1">Membrane</location>
        <topology evidence="1">Multi-pass membrane protein</topology>
    </subcellularLocation>
</comment>
<dbReference type="GO" id="GO:0016020">
    <property type="term" value="C:membrane"/>
    <property type="evidence" value="ECO:0007669"/>
    <property type="project" value="UniProtKB-SubCell"/>
</dbReference>
<evidence type="ECO:0000256" key="5">
    <source>
        <dbReference type="ARBA" id="ARBA00034313"/>
    </source>
</evidence>
<feature type="transmembrane region" description="Helical" evidence="6">
    <location>
        <begin position="103"/>
        <end position="123"/>
    </location>
</feature>
<evidence type="ECO:0008006" key="9">
    <source>
        <dbReference type="Google" id="ProtNLM"/>
    </source>
</evidence>
<comment type="similarity">
    <text evidence="5">Belongs to the anthrone oxygenase family.</text>
</comment>
<proteinExistence type="inferred from homology"/>
<dbReference type="AlphaFoldDB" id="A0AAN6Q4A0"/>